<name>G0UKW1_TRYCI</name>
<gene>
    <name evidence="1" type="ORF">TCIL3000_4_1000</name>
</gene>
<organism evidence="1">
    <name type="scientific">Trypanosoma congolense (strain IL3000)</name>
    <dbReference type="NCBI Taxonomy" id="1068625"/>
    <lineage>
        <taxon>Eukaryota</taxon>
        <taxon>Discoba</taxon>
        <taxon>Euglenozoa</taxon>
        <taxon>Kinetoplastea</taxon>
        <taxon>Metakinetoplastina</taxon>
        <taxon>Trypanosomatida</taxon>
        <taxon>Trypanosomatidae</taxon>
        <taxon>Trypanosoma</taxon>
        <taxon>Nannomonas</taxon>
    </lineage>
</organism>
<protein>
    <submittedName>
        <fullName evidence="1">Uncharacterized protein</fullName>
    </submittedName>
</protein>
<proteinExistence type="predicted"/>
<sequence length="128" mass="14295">MIGSRIMPFSSHGFSTKSFGLNGVLTSSLIMQRSSSSLLLFASSSGLVNFRLRQTVRARLNFRISSSVPNVARNIIHSSTTTRFKSSRYATGMLFVPIRSIVHTDTFVRSRTWSRSLSEDFTSSSYTK</sequence>
<reference evidence="1" key="1">
    <citation type="journal article" date="2012" name="Proc. Natl. Acad. Sci. U.S.A.">
        <title>Antigenic diversity is generated by distinct evolutionary mechanisms in African trypanosome species.</title>
        <authorList>
            <person name="Jackson A.P."/>
            <person name="Berry A."/>
            <person name="Aslett M."/>
            <person name="Allison H.C."/>
            <person name="Burton P."/>
            <person name="Vavrova-Anderson J."/>
            <person name="Brown R."/>
            <person name="Browne H."/>
            <person name="Corton N."/>
            <person name="Hauser H."/>
            <person name="Gamble J."/>
            <person name="Gilderthorp R."/>
            <person name="Marcello L."/>
            <person name="McQuillan J."/>
            <person name="Otto T.D."/>
            <person name="Quail M.A."/>
            <person name="Sanders M.J."/>
            <person name="van Tonder A."/>
            <person name="Ginger M.L."/>
            <person name="Field M.C."/>
            <person name="Barry J.D."/>
            <person name="Hertz-Fowler C."/>
            <person name="Berriman M."/>
        </authorList>
    </citation>
    <scope>NUCLEOTIDE SEQUENCE</scope>
    <source>
        <strain evidence="1">IL3000</strain>
    </source>
</reference>
<accession>G0UKW1</accession>
<dbReference type="EMBL" id="HE575317">
    <property type="protein sequence ID" value="CCC90016.1"/>
    <property type="molecule type" value="Genomic_DNA"/>
</dbReference>
<dbReference type="AlphaFoldDB" id="G0UKW1"/>
<evidence type="ECO:0000313" key="1">
    <source>
        <dbReference type="EMBL" id="CCC90016.1"/>
    </source>
</evidence>